<dbReference type="EMBL" id="CP104395">
    <property type="protein sequence ID" value="WEL19734.1"/>
    <property type="molecule type" value="Genomic_DNA"/>
</dbReference>
<dbReference type="CDD" id="cd04491">
    <property type="entry name" value="SoSSB_OBF"/>
    <property type="match status" value="1"/>
</dbReference>
<protein>
    <submittedName>
        <fullName evidence="3">Single-stranded DNA-binding replication protein A (RPA), large (70 kD) subunit or related ssDNA-binding protein</fullName>
    </submittedName>
</protein>
<keyword evidence="4" id="KW-1185">Reference proteome</keyword>
<proteinExistence type="predicted"/>
<evidence type="ECO:0000313" key="4">
    <source>
        <dbReference type="Proteomes" id="UP001218034"/>
    </source>
</evidence>
<dbReference type="PANTHER" id="PTHR13356:SF0">
    <property type="entry name" value="SOSS COMPLEX SUBUNIT B HOMOLOG"/>
    <property type="match status" value="1"/>
</dbReference>
<feature type="domain" description="OB" evidence="2">
    <location>
        <begin position="18"/>
        <end position="89"/>
    </location>
</feature>
<accession>A0ABY8CJB7</accession>
<dbReference type="RefSeq" id="WP_347721566.1">
    <property type="nucleotide sequence ID" value="NZ_CP104395.1"/>
</dbReference>
<sequence length="97" mass="10795">MTEHTVENLTPEDDEVEITGKISELPKPRAVSTKYGQKKITVATFEDETGSIGLTLWEEEIDSINEGSNVKITGAYVREWGNDVQLNISRDGKIEAQ</sequence>
<dbReference type="Gene3D" id="2.40.50.140">
    <property type="entry name" value="Nucleic acid-binding proteins"/>
    <property type="match status" value="1"/>
</dbReference>
<dbReference type="InterPro" id="IPR012340">
    <property type="entry name" value="NA-bd_OB-fold"/>
</dbReference>
<dbReference type="PANTHER" id="PTHR13356">
    <property type="entry name" value="OB FOLD NUCLEIC ACID BINDING PROTEIN-RELATED"/>
    <property type="match status" value="1"/>
</dbReference>
<evidence type="ECO:0000313" key="3">
    <source>
        <dbReference type="EMBL" id="WEL19734.1"/>
    </source>
</evidence>
<evidence type="ECO:0000256" key="1">
    <source>
        <dbReference type="ARBA" id="ARBA00023125"/>
    </source>
</evidence>
<dbReference type="SUPFAM" id="SSF50249">
    <property type="entry name" value="Nucleic acid-binding proteins"/>
    <property type="match status" value="1"/>
</dbReference>
<keyword evidence="1 3" id="KW-0238">DNA-binding</keyword>
<dbReference type="InterPro" id="IPR051231">
    <property type="entry name" value="SOSS-B"/>
</dbReference>
<dbReference type="GO" id="GO:0003677">
    <property type="term" value="F:DNA binding"/>
    <property type="evidence" value="ECO:0007669"/>
    <property type="project" value="UniProtKB-KW"/>
</dbReference>
<reference evidence="3 4" key="1">
    <citation type="submission" date="2022-09" db="EMBL/GenBank/DDBJ databases">
        <title>Xylan utilization by haloarchaea-nanohaloarchaea associations.</title>
        <authorList>
            <person name="Yakimov M."/>
        </authorList>
    </citation>
    <scope>NUCLEOTIDE SEQUENCE [LARGE SCALE GENOMIC DNA]</scope>
    <source>
        <strain evidence="3 4">SVXNc</strain>
    </source>
</reference>
<name>A0ABY8CJB7_9ARCH</name>
<organism evidence="3 4">
    <name type="scientific">Candidatus Nanohalococcus occultus</name>
    <dbReference type="NCBI Taxonomy" id="2978047"/>
    <lineage>
        <taxon>Archaea</taxon>
        <taxon>Candidatus Nanohalarchaeota</taxon>
        <taxon>Candidatus Nanohalarchaeota incertae sedis</taxon>
        <taxon>Candidatus Nanohalococcus</taxon>
    </lineage>
</organism>
<dbReference type="Pfam" id="PF01336">
    <property type="entry name" value="tRNA_anti-codon"/>
    <property type="match status" value="1"/>
</dbReference>
<evidence type="ECO:0000259" key="2">
    <source>
        <dbReference type="Pfam" id="PF01336"/>
    </source>
</evidence>
<gene>
    <name evidence="3" type="primary">rpa1-2</name>
    <name evidence="3" type="ORF">SVXNc_0720</name>
</gene>
<dbReference type="Proteomes" id="UP001218034">
    <property type="component" value="Chromosome"/>
</dbReference>
<dbReference type="GeneID" id="98290776"/>
<dbReference type="InterPro" id="IPR004365">
    <property type="entry name" value="NA-bd_OB_tRNA"/>
</dbReference>